<dbReference type="Gene3D" id="3.40.190.10">
    <property type="entry name" value="Periplasmic binding protein-like II"/>
    <property type="match status" value="2"/>
</dbReference>
<evidence type="ECO:0000313" key="4">
    <source>
        <dbReference type="EMBL" id="ONG58291.1"/>
    </source>
</evidence>
<feature type="chain" id="PRO_5012662985" evidence="2">
    <location>
        <begin position="28"/>
        <end position="280"/>
    </location>
</feature>
<dbReference type="SMART" id="SM00062">
    <property type="entry name" value="PBPb"/>
    <property type="match status" value="1"/>
</dbReference>
<evidence type="ECO:0000259" key="3">
    <source>
        <dbReference type="SMART" id="SM00062"/>
    </source>
</evidence>
<dbReference type="RefSeq" id="WP_076955876.1">
    <property type="nucleotide sequence ID" value="NZ_MLCO01000019.1"/>
</dbReference>
<dbReference type="InterPro" id="IPR001638">
    <property type="entry name" value="Solute-binding_3/MltF_N"/>
</dbReference>
<keyword evidence="1 2" id="KW-0732">Signal</keyword>
<accession>A0A1V2H6Z8</accession>
<dbReference type="PANTHER" id="PTHR35936">
    <property type="entry name" value="MEMBRANE-BOUND LYTIC MUREIN TRANSGLYCOSYLASE F"/>
    <property type="match status" value="1"/>
</dbReference>
<sequence>MVSRRMMGSAAGLAVAMAAASAAPAVAQGAPGESTFERIRRTKKLRSAAVPGGAPYYHKDLASGQWRGFYIDLLKMLAEELECELELTETTWGNAVLDLQSNKIDIFFGLNPTPKRALVVDFSVPCFSNAFSFLVKRGFQPKTWDELNRPEVKIAVDTGSSQDQVVTRLLPKATVSRFKSADEATMAVQSGRADAQCLVLILAMAAAKKIPSLGGVAVPTPIFATTSNAGFRREADKTWRDYVNTWIEFNKGLGAVRSAIVTNMELVGISEADFPPGVTL</sequence>
<gene>
    <name evidence="4" type="ORF">BKE38_02880</name>
</gene>
<feature type="domain" description="Solute-binding protein family 3/N-terminal" evidence="3">
    <location>
        <begin position="44"/>
        <end position="264"/>
    </location>
</feature>
<dbReference type="AlphaFoldDB" id="A0A1V2H6Z8"/>
<evidence type="ECO:0000313" key="5">
    <source>
        <dbReference type="Proteomes" id="UP000188879"/>
    </source>
</evidence>
<comment type="caution">
    <text evidence="4">The sequence shown here is derived from an EMBL/GenBank/DDBJ whole genome shotgun (WGS) entry which is preliminary data.</text>
</comment>
<dbReference type="PANTHER" id="PTHR35936:SF17">
    <property type="entry name" value="ARGININE-BINDING EXTRACELLULAR PROTEIN ARTP"/>
    <property type="match status" value="1"/>
</dbReference>
<reference evidence="4 5" key="1">
    <citation type="submission" date="2016-10" db="EMBL/GenBank/DDBJ databases">
        <title>Draft Genome sequence of Roseomonas sp. strain M3.</title>
        <authorList>
            <person name="Subhash Y."/>
            <person name="Lee S."/>
        </authorList>
    </citation>
    <scope>NUCLEOTIDE SEQUENCE [LARGE SCALE GENOMIC DNA]</scope>
    <source>
        <strain evidence="4 5">M3</strain>
    </source>
</reference>
<proteinExistence type="predicted"/>
<protein>
    <submittedName>
        <fullName evidence="4">ABC transporter substrate-binding protein</fullName>
    </submittedName>
</protein>
<evidence type="ECO:0000256" key="1">
    <source>
        <dbReference type="ARBA" id="ARBA00022729"/>
    </source>
</evidence>
<dbReference type="Pfam" id="PF00497">
    <property type="entry name" value="SBP_bac_3"/>
    <property type="match status" value="1"/>
</dbReference>
<evidence type="ECO:0000256" key="2">
    <source>
        <dbReference type="SAM" id="SignalP"/>
    </source>
</evidence>
<dbReference type="SUPFAM" id="SSF53850">
    <property type="entry name" value="Periplasmic binding protein-like II"/>
    <property type="match status" value="1"/>
</dbReference>
<feature type="signal peptide" evidence="2">
    <location>
        <begin position="1"/>
        <end position="27"/>
    </location>
</feature>
<dbReference type="EMBL" id="MLCO01000019">
    <property type="protein sequence ID" value="ONG58291.1"/>
    <property type="molecule type" value="Genomic_DNA"/>
</dbReference>
<dbReference type="Proteomes" id="UP000188879">
    <property type="component" value="Unassembled WGS sequence"/>
</dbReference>
<organism evidence="4 5">
    <name type="scientific">Teichococcus deserti</name>
    <dbReference type="NCBI Taxonomy" id="1817963"/>
    <lineage>
        <taxon>Bacteria</taxon>
        <taxon>Pseudomonadati</taxon>
        <taxon>Pseudomonadota</taxon>
        <taxon>Alphaproteobacteria</taxon>
        <taxon>Acetobacterales</taxon>
        <taxon>Roseomonadaceae</taxon>
        <taxon>Roseomonas</taxon>
    </lineage>
</organism>
<keyword evidence="5" id="KW-1185">Reference proteome</keyword>
<dbReference type="OrthoDB" id="9807134at2"/>
<name>A0A1V2H6Z8_9PROT</name>